<dbReference type="EMBL" id="JAACLJ010000002">
    <property type="protein sequence ID" value="KAF4591485.1"/>
    <property type="molecule type" value="Genomic_DNA"/>
</dbReference>
<dbReference type="AlphaFoldDB" id="A0A8H4Q954"/>
<evidence type="ECO:0000256" key="8">
    <source>
        <dbReference type="SAM" id="MobiDB-lite"/>
    </source>
</evidence>
<comment type="caution">
    <text evidence="9">The sequence shown here is derived from an EMBL/GenBank/DDBJ whole genome shotgun (WGS) entry which is preliminary data.</text>
</comment>
<organism evidence="9 10">
    <name type="scientific">Ophiocordyceps camponoti-floridani</name>
    <dbReference type="NCBI Taxonomy" id="2030778"/>
    <lineage>
        <taxon>Eukaryota</taxon>
        <taxon>Fungi</taxon>
        <taxon>Dikarya</taxon>
        <taxon>Ascomycota</taxon>
        <taxon>Pezizomycotina</taxon>
        <taxon>Sordariomycetes</taxon>
        <taxon>Hypocreomycetidae</taxon>
        <taxon>Hypocreales</taxon>
        <taxon>Ophiocordycipitaceae</taxon>
        <taxon>Ophiocordyceps</taxon>
    </lineage>
</organism>
<evidence type="ECO:0000256" key="7">
    <source>
        <dbReference type="RuleBase" id="RU004335"/>
    </source>
</evidence>
<dbReference type="Proteomes" id="UP000562929">
    <property type="component" value="Unassembled WGS sequence"/>
</dbReference>
<dbReference type="GO" id="GO:0042973">
    <property type="term" value="F:glucan endo-1,3-beta-D-glucosidase activity"/>
    <property type="evidence" value="ECO:0007669"/>
    <property type="project" value="TreeGrafter"/>
</dbReference>
<reference evidence="9 10" key="1">
    <citation type="journal article" date="2020" name="G3 (Bethesda)">
        <title>Genetic Underpinnings of Host Manipulation by Ophiocordyceps as Revealed by Comparative Transcriptomics.</title>
        <authorList>
            <person name="Will I."/>
            <person name="Das B."/>
            <person name="Trinh T."/>
            <person name="Brachmann A."/>
            <person name="Ohm R.A."/>
            <person name="de Bekker C."/>
        </authorList>
    </citation>
    <scope>NUCLEOTIDE SEQUENCE [LARGE SCALE GENOMIC DNA]</scope>
    <source>
        <strain evidence="9 10">EC05</strain>
    </source>
</reference>
<feature type="compositionally biased region" description="Polar residues" evidence="8">
    <location>
        <begin position="75"/>
        <end position="93"/>
    </location>
</feature>
<dbReference type="GO" id="GO:0009986">
    <property type="term" value="C:cell surface"/>
    <property type="evidence" value="ECO:0007669"/>
    <property type="project" value="TreeGrafter"/>
</dbReference>
<evidence type="ECO:0000313" key="9">
    <source>
        <dbReference type="EMBL" id="KAF4591485.1"/>
    </source>
</evidence>
<dbReference type="GO" id="GO:0009277">
    <property type="term" value="C:fungal-type cell wall"/>
    <property type="evidence" value="ECO:0007669"/>
    <property type="project" value="TreeGrafter"/>
</dbReference>
<dbReference type="InterPro" id="IPR000490">
    <property type="entry name" value="Glyco_hydro_17"/>
</dbReference>
<dbReference type="PANTHER" id="PTHR16631">
    <property type="entry name" value="GLUCAN 1,3-BETA-GLUCOSIDASE"/>
    <property type="match status" value="1"/>
</dbReference>
<gene>
    <name evidence="9" type="ORF">GQ602_001784</name>
</gene>
<name>A0A8H4Q954_9HYPO</name>
<keyword evidence="3" id="KW-0134">Cell wall</keyword>
<dbReference type="SUPFAM" id="SSF51445">
    <property type="entry name" value="(Trans)glycosidases"/>
    <property type="match status" value="1"/>
</dbReference>
<evidence type="ECO:0000313" key="10">
    <source>
        <dbReference type="Proteomes" id="UP000562929"/>
    </source>
</evidence>
<keyword evidence="6 9" id="KW-0378">Hydrolase</keyword>
<keyword evidence="5" id="KW-0732">Signal</keyword>
<dbReference type="GO" id="GO:0071555">
    <property type="term" value="P:cell wall organization"/>
    <property type="evidence" value="ECO:0007669"/>
    <property type="project" value="TreeGrafter"/>
</dbReference>
<evidence type="ECO:0000256" key="1">
    <source>
        <dbReference type="ARBA" id="ARBA00004191"/>
    </source>
</evidence>
<keyword evidence="10" id="KW-1185">Reference proteome</keyword>
<dbReference type="OrthoDB" id="941679at2759"/>
<accession>A0A8H4Q954</accession>
<comment type="similarity">
    <text evidence="2 7">Belongs to the glycosyl hydrolase 17 family.</text>
</comment>
<comment type="subcellular location">
    <subcellularLocation>
        <location evidence="1">Secreted</location>
        <location evidence="1">Cell wall</location>
    </subcellularLocation>
</comment>
<protein>
    <submittedName>
        <fullName evidence="9">Glycoside hydrolase, superfamily</fullName>
    </submittedName>
</protein>
<evidence type="ECO:0000256" key="5">
    <source>
        <dbReference type="ARBA" id="ARBA00022729"/>
    </source>
</evidence>
<evidence type="ECO:0000256" key="4">
    <source>
        <dbReference type="ARBA" id="ARBA00022525"/>
    </source>
</evidence>
<dbReference type="InterPro" id="IPR050732">
    <property type="entry name" value="Beta-glucan_modifiers"/>
</dbReference>
<evidence type="ECO:0000256" key="3">
    <source>
        <dbReference type="ARBA" id="ARBA00022512"/>
    </source>
</evidence>
<dbReference type="Gene3D" id="3.20.20.80">
    <property type="entry name" value="Glycosidases"/>
    <property type="match status" value="1"/>
</dbReference>
<keyword evidence="4" id="KW-0964">Secreted</keyword>
<dbReference type="PANTHER" id="PTHR16631:SF14">
    <property type="entry name" value="FAMILY 17 GLUCOSIDASE SCW10-RELATED"/>
    <property type="match status" value="1"/>
</dbReference>
<dbReference type="GO" id="GO:0005576">
    <property type="term" value="C:extracellular region"/>
    <property type="evidence" value="ECO:0007669"/>
    <property type="project" value="TreeGrafter"/>
</dbReference>
<evidence type="ECO:0000256" key="6">
    <source>
        <dbReference type="ARBA" id="ARBA00022801"/>
    </source>
</evidence>
<evidence type="ECO:0000256" key="2">
    <source>
        <dbReference type="ARBA" id="ARBA00008773"/>
    </source>
</evidence>
<feature type="region of interest" description="Disordered" evidence="8">
    <location>
        <begin position="73"/>
        <end position="122"/>
    </location>
</feature>
<proteinExistence type="inferred from homology"/>
<dbReference type="GO" id="GO:0005975">
    <property type="term" value="P:carbohydrate metabolic process"/>
    <property type="evidence" value="ECO:0007669"/>
    <property type="project" value="InterPro"/>
</dbReference>
<sequence length="379" mass="40595">MALGPLVACHPTRSEAARGLSDDDFYMPAEVVVMLDEAGDALQTLDLSVTKTLDPAADATPLSYDFAPGGLKKQVNAQGGSAKPSNAQGSSRPKPTDATGGYKQLDVKPAASPGGNATDSKQFGISYAPYREDHQCKSQDDINSDLQQLSRYYSTVRIYGTDCEQVGKVVQAAKPLGMKIFAGIWDPKNIDEEVKLLQEGVGDNWDLIHFVSVGNEQVNSGQATAADMASAVAEARTLLRQAGFNGPVTTVDTFGAYQRNAQLGEASDHCTINAHAYFDSTISADNAGQWLKNTVDDVRKACPPSKKVVVTETGWPTQGNSNGQAIPGVEEQAAALNSMRSLFAQDPSQVYFFSAFNDLWKDPGSMNTEKYWGINNHAA</sequence>
<dbReference type="Pfam" id="PF00332">
    <property type="entry name" value="Glyco_hydro_17"/>
    <property type="match status" value="1"/>
</dbReference>
<dbReference type="InterPro" id="IPR017853">
    <property type="entry name" value="GH"/>
</dbReference>